<organism evidence="4 5">
    <name type="scientific">Rhizobium herbae</name>
    <dbReference type="NCBI Taxonomy" id="508661"/>
    <lineage>
        <taxon>Bacteria</taxon>
        <taxon>Pseudomonadati</taxon>
        <taxon>Pseudomonadota</taxon>
        <taxon>Alphaproteobacteria</taxon>
        <taxon>Hyphomicrobiales</taxon>
        <taxon>Rhizobiaceae</taxon>
        <taxon>Rhizobium/Agrobacterium group</taxon>
        <taxon>Rhizobium</taxon>
    </lineage>
</organism>
<keyword evidence="1" id="KW-0808">Transferase</keyword>
<evidence type="ECO:0000259" key="3">
    <source>
        <dbReference type="Pfam" id="PF00294"/>
    </source>
</evidence>
<dbReference type="InterPro" id="IPR011611">
    <property type="entry name" value="PfkB_dom"/>
</dbReference>
<dbReference type="CDD" id="cd01941">
    <property type="entry name" value="YeiC_kinase_like"/>
    <property type="match status" value="1"/>
</dbReference>
<keyword evidence="2 4" id="KW-0418">Kinase</keyword>
<dbReference type="RefSeq" id="WP_209847236.1">
    <property type="nucleotide sequence ID" value="NZ_JAGGJV010000001.1"/>
</dbReference>
<accession>A0ABS4EGD8</accession>
<keyword evidence="5" id="KW-1185">Reference proteome</keyword>
<dbReference type="EMBL" id="JAGGJV010000001">
    <property type="protein sequence ID" value="MBP1857012.1"/>
    <property type="molecule type" value="Genomic_DNA"/>
</dbReference>
<comment type="caution">
    <text evidence="4">The sequence shown here is derived from an EMBL/GenBank/DDBJ whole genome shotgun (WGS) entry which is preliminary data.</text>
</comment>
<dbReference type="Proteomes" id="UP000823786">
    <property type="component" value="Unassembled WGS sequence"/>
</dbReference>
<evidence type="ECO:0000313" key="5">
    <source>
        <dbReference type="Proteomes" id="UP000823786"/>
    </source>
</evidence>
<reference evidence="4 5" key="1">
    <citation type="submission" date="2021-03" db="EMBL/GenBank/DDBJ databases">
        <title>Genomic Encyclopedia of Type Strains, Phase IV (KMG-IV): sequencing the most valuable type-strain genomes for metagenomic binning, comparative biology and taxonomic classification.</title>
        <authorList>
            <person name="Goeker M."/>
        </authorList>
    </citation>
    <scope>NUCLEOTIDE SEQUENCE [LARGE SCALE GENOMIC DNA]</scope>
    <source>
        <strain evidence="4 5">DSM 26427</strain>
    </source>
</reference>
<dbReference type="Pfam" id="PF00294">
    <property type="entry name" value="PfkB"/>
    <property type="match status" value="1"/>
</dbReference>
<dbReference type="SUPFAM" id="SSF53613">
    <property type="entry name" value="Ribokinase-like"/>
    <property type="match status" value="1"/>
</dbReference>
<evidence type="ECO:0000313" key="4">
    <source>
        <dbReference type="EMBL" id="MBP1857012.1"/>
    </source>
</evidence>
<feature type="domain" description="Carbohydrate kinase PfkB" evidence="3">
    <location>
        <begin position="8"/>
        <end position="291"/>
    </location>
</feature>
<evidence type="ECO:0000256" key="1">
    <source>
        <dbReference type="ARBA" id="ARBA00022679"/>
    </source>
</evidence>
<dbReference type="GO" id="GO:0016301">
    <property type="term" value="F:kinase activity"/>
    <property type="evidence" value="ECO:0007669"/>
    <property type="project" value="UniProtKB-KW"/>
</dbReference>
<dbReference type="PROSITE" id="PS00584">
    <property type="entry name" value="PFKB_KINASES_2"/>
    <property type="match status" value="1"/>
</dbReference>
<gene>
    <name evidence="4" type="ORF">J2Z75_000492</name>
</gene>
<proteinExistence type="predicted"/>
<name>A0ABS4EGD8_9HYPH</name>
<dbReference type="InterPro" id="IPR029056">
    <property type="entry name" value="Ribokinase-like"/>
</dbReference>
<dbReference type="InterPro" id="IPR002173">
    <property type="entry name" value="Carboh/pur_kinase_PfkB_CS"/>
</dbReference>
<evidence type="ECO:0000256" key="2">
    <source>
        <dbReference type="ARBA" id="ARBA00022777"/>
    </source>
</evidence>
<dbReference type="Gene3D" id="3.40.1190.20">
    <property type="match status" value="1"/>
</dbReference>
<sequence>MTGRLVSIFGGAHIDRRARISGATAPGASNPGTWFEEAGGGGFNAARNLARLELEVRMIGPRGGDAAGETVALAAAEAGVVDCPFIFLDRKTPSYTAILENDGNLVIALADMDLYRLFSPRRLQQRAMRQIITSSDLIVTDANLPEETLAGLIGRAVRESKPIAAIAISPAKVVRLAASLSGLSFLFMNEAEARALTGRDGVEAAEWPALLRATGLSGGVITRGGKPAIAFRGEQTVTVTPPALDALGDVTGAGDALAAGFLSAFLRGERLDLCLRYGVAAAGITVRSPLAVSEKMSRGILEEAIRLVPPAEILS</sequence>
<protein>
    <submittedName>
        <fullName evidence="4">Sugar/nucleoside kinase (Ribokinase family)</fullName>
    </submittedName>
</protein>
<dbReference type="PANTHER" id="PTHR10584:SF166">
    <property type="entry name" value="RIBOKINASE"/>
    <property type="match status" value="1"/>
</dbReference>
<dbReference type="PANTHER" id="PTHR10584">
    <property type="entry name" value="SUGAR KINASE"/>
    <property type="match status" value="1"/>
</dbReference>